<feature type="repeat" description="ANK" evidence="3">
    <location>
        <begin position="1044"/>
        <end position="1076"/>
    </location>
</feature>
<dbReference type="Pfam" id="PF00023">
    <property type="entry name" value="Ank"/>
    <property type="match status" value="1"/>
</dbReference>
<name>A0A0N1GYY9_9EURO</name>
<dbReference type="PROSITE" id="PS50088">
    <property type="entry name" value="ANK_REPEAT"/>
    <property type="match status" value="9"/>
</dbReference>
<feature type="repeat" description="ANK" evidence="3">
    <location>
        <begin position="1110"/>
        <end position="1142"/>
    </location>
</feature>
<dbReference type="Pfam" id="PF17111">
    <property type="entry name" value="PigL_N"/>
    <property type="match status" value="1"/>
</dbReference>
<feature type="repeat" description="ANK" evidence="3">
    <location>
        <begin position="1077"/>
        <end position="1109"/>
    </location>
</feature>
<dbReference type="Gene3D" id="1.25.40.20">
    <property type="entry name" value="Ankyrin repeat-containing domain"/>
    <property type="match status" value="3"/>
</dbReference>
<keyword evidence="1" id="KW-0677">Repeat</keyword>
<dbReference type="STRING" id="1664694.A0A0N1GYY9"/>
<keyword evidence="8" id="KW-1185">Reference proteome</keyword>
<dbReference type="Pfam" id="PF12796">
    <property type="entry name" value="Ank_2"/>
    <property type="match status" value="5"/>
</dbReference>
<feature type="repeat" description="ANK" evidence="3">
    <location>
        <begin position="841"/>
        <end position="873"/>
    </location>
</feature>
<feature type="domain" description="Nephrocystin 3-like N-terminal" evidence="6">
    <location>
        <begin position="242"/>
        <end position="408"/>
    </location>
</feature>
<evidence type="ECO:0000256" key="1">
    <source>
        <dbReference type="ARBA" id="ARBA00022737"/>
    </source>
</evidence>
<keyword evidence="2 3" id="KW-0040">ANK repeat</keyword>
<feature type="domain" description="Azaphilone pigments biosynthesis cluster protein L N-terminal" evidence="4">
    <location>
        <begin position="3"/>
        <end position="211"/>
    </location>
</feature>
<evidence type="ECO:0000256" key="2">
    <source>
        <dbReference type="ARBA" id="ARBA00023043"/>
    </source>
</evidence>
<dbReference type="OrthoDB" id="195446at2759"/>
<dbReference type="PANTHER" id="PTHR24173:SF74">
    <property type="entry name" value="ANKYRIN REPEAT DOMAIN-CONTAINING PROTEIN 16"/>
    <property type="match status" value="1"/>
</dbReference>
<feature type="repeat" description="ANK" evidence="3">
    <location>
        <begin position="874"/>
        <end position="906"/>
    </location>
</feature>
<dbReference type="InterPro" id="IPR036770">
    <property type="entry name" value="Ankyrin_rpt-contain_sf"/>
</dbReference>
<evidence type="ECO:0000256" key="3">
    <source>
        <dbReference type="PROSITE-ProRule" id="PRU00023"/>
    </source>
</evidence>
<dbReference type="InterPro" id="IPR027417">
    <property type="entry name" value="P-loop_NTPase"/>
</dbReference>
<reference evidence="7 8" key="1">
    <citation type="submission" date="2015-06" db="EMBL/GenBank/DDBJ databases">
        <title>Draft genome of the ant-associated black yeast Phialophora attae CBS 131958.</title>
        <authorList>
            <person name="Moreno L.F."/>
            <person name="Stielow B.J."/>
            <person name="de Hoog S."/>
            <person name="Vicente V.A."/>
            <person name="Weiss V.A."/>
            <person name="de Vries M."/>
            <person name="Cruz L.M."/>
            <person name="Souza E.M."/>
        </authorList>
    </citation>
    <scope>NUCLEOTIDE SEQUENCE [LARGE SCALE GENOMIC DNA]</scope>
    <source>
        <strain evidence="7 8">CBS 131958</strain>
    </source>
</reference>
<proteinExistence type="predicted"/>
<dbReference type="EMBL" id="LFJN01000033">
    <property type="protein sequence ID" value="KPI36177.1"/>
    <property type="molecule type" value="Genomic_DNA"/>
</dbReference>
<evidence type="ECO:0000313" key="7">
    <source>
        <dbReference type="EMBL" id="KPI36177.1"/>
    </source>
</evidence>
<feature type="repeat" description="ANK" evidence="3">
    <location>
        <begin position="808"/>
        <end position="840"/>
    </location>
</feature>
<dbReference type="InterPro" id="IPR002110">
    <property type="entry name" value="Ankyrin_rpt"/>
</dbReference>
<dbReference type="PANTHER" id="PTHR24173">
    <property type="entry name" value="ANKYRIN REPEAT CONTAINING"/>
    <property type="match status" value="1"/>
</dbReference>
<evidence type="ECO:0000259" key="5">
    <source>
        <dbReference type="Pfam" id="PF22939"/>
    </source>
</evidence>
<accession>A0A0N1GYY9</accession>
<sequence length="1244" mass="139355">MGDPVSVASGIAGLATLAIQVAGAVYGYVSAVKERTKNVSELRDELLLLGGVLTELNDFINSGPAKTHEFDGDSVLQNALRACRQRIERIGDKLRTPDGKFKRAVERLIWPFKEEEVLSLMDSLRRYRSTFAFAADIQGYKILLKNTTDTEKTVIGIQKLEEQMAELTGVEANEKRQAQLKAVLDLLPLLKSTSNDMREVTNAARLQEMREQERRKSDILDWLCPIEDLRKNKDLQNHRTPGTGQWLLETPEFQSWLSNDVQDLVCVGGPGVGKSVLCTKILDNLVERYGGNEDIRVAHYYFDYSEVDLRNDVHMIRSILRQCCVPCATIPPAVSEFYQKTRDVEKDRTWFRKLQRVFQRVISTHSSIFLVIDALDETNAVTQRPGFFQAIQSIREEYAGLKILVTTRPHLLEVVPQYLQNSASVAVTATEEDLRRFLLHKIEKYPDWEAIFDDKLKHEVVEELCQTANGMFLLPSLQISNILESSSRADVRRSLKSLSSDLTGVFTSTIERIQRLPPRWCDIAFQTLMWLSHARRPLTMTELRHALAVQDEDEDLDEDALISPRKILEYCNGLVEHEHDSGVVHLVHYTLEEYLVSHEHNLFKDAELAILRTCLKYLSLRSLQDVSQGSRVHAQTVMARRPFGNYAASYWGFHAREIELGKYADLVLPILSSSQALMAVVKVRDANTADQRKYNDRVWQWSHAPNGGGGISLAVSFGLTELVRYLIGQQEEPNLTARNVHGSSALHEASFHGHEETAELLIVEGANIFDKNLAKSTPMYLAVSYGRISMAKVLLKYGHQQLDVQCGGGQTALHKAVDLDSETMVQFLLDSNALIGANDDRNNTPLHVAALRGSLAISKMLINAGAFISAQNRLGLTPLDLAATAGHAAVAQVLLEHGADVSHRAHDQWTALHRAARGGHVDTVVSLLEYRADLLTTDIKGNIALHHAARAGHLETVEQLIGYEPYYTEQQLLQVDHAEARPREVAFFCAHYDVHKYLRSLEWQLLGAPGAENNVTLAIERGDKDLLHSLLQQGMLNVNATDEDGQPPLHVAIQEKQEEIAELLMTAGASIEQKGYHGWRALHIAASLGDADLVDWCLQQNADVHAKTSTGQQAIHKAASSRSLPAVRRLLEAGANVEARNDRGMTPLLVASHQNDVNTVRALVREYKADPFSRDRHGFTAMHWAEKSAHFEIVKFLRQEKKTAEKEQGKLKRFGTSSSDVRLASRDSVDTLTQDLHLEELELA</sequence>
<dbReference type="SUPFAM" id="SSF48403">
    <property type="entry name" value="Ankyrin repeat"/>
    <property type="match status" value="2"/>
</dbReference>
<dbReference type="PROSITE" id="PS50297">
    <property type="entry name" value="ANK_REP_REGION"/>
    <property type="match status" value="9"/>
</dbReference>
<evidence type="ECO:0000313" key="8">
    <source>
        <dbReference type="Proteomes" id="UP000038010"/>
    </source>
</evidence>
<dbReference type="Gene3D" id="3.40.50.300">
    <property type="entry name" value="P-loop containing nucleotide triphosphate hydrolases"/>
    <property type="match status" value="1"/>
</dbReference>
<gene>
    <name evidence="7" type="ORF">AB675_8891</name>
</gene>
<dbReference type="InterPro" id="IPR054471">
    <property type="entry name" value="GPIID_WHD"/>
</dbReference>
<dbReference type="PRINTS" id="PR01415">
    <property type="entry name" value="ANKYRIN"/>
</dbReference>
<dbReference type="SMART" id="SM00248">
    <property type="entry name" value="ANK"/>
    <property type="match status" value="14"/>
</dbReference>
<evidence type="ECO:0000259" key="6">
    <source>
        <dbReference type="Pfam" id="PF24883"/>
    </source>
</evidence>
<feature type="domain" description="GPI inositol-deacylase winged helix" evidence="5">
    <location>
        <begin position="524"/>
        <end position="600"/>
    </location>
</feature>
<feature type="repeat" description="ANK" evidence="3">
    <location>
        <begin position="907"/>
        <end position="939"/>
    </location>
</feature>
<dbReference type="VEuPathDB" id="FungiDB:AB675_8891"/>
<evidence type="ECO:0000259" key="4">
    <source>
        <dbReference type="Pfam" id="PF17111"/>
    </source>
</evidence>
<feature type="repeat" description="ANK" evidence="3">
    <location>
        <begin position="940"/>
        <end position="961"/>
    </location>
</feature>
<dbReference type="SUPFAM" id="SSF52540">
    <property type="entry name" value="P-loop containing nucleoside triphosphate hydrolases"/>
    <property type="match status" value="1"/>
</dbReference>
<dbReference type="AlphaFoldDB" id="A0A0N1GYY9"/>
<dbReference type="GeneID" id="28741256"/>
<dbReference type="InterPro" id="IPR056884">
    <property type="entry name" value="NPHP3-like_N"/>
</dbReference>
<dbReference type="Proteomes" id="UP000038010">
    <property type="component" value="Unassembled WGS sequence"/>
</dbReference>
<dbReference type="InterPro" id="IPR031348">
    <property type="entry name" value="PigL_N"/>
</dbReference>
<comment type="caution">
    <text evidence="7">The sequence shown here is derived from an EMBL/GenBank/DDBJ whole genome shotgun (WGS) entry which is preliminary data.</text>
</comment>
<feature type="repeat" description="ANK" evidence="3">
    <location>
        <begin position="741"/>
        <end position="773"/>
    </location>
</feature>
<dbReference type="RefSeq" id="XP_017996140.1">
    <property type="nucleotide sequence ID" value="XM_018149376.1"/>
</dbReference>
<dbReference type="Pfam" id="PF24883">
    <property type="entry name" value="NPHP3_N"/>
    <property type="match status" value="1"/>
</dbReference>
<organism evidence="7 8">
    <name type="scientific">Cyphellophora attinorum</name>
    <dbReference type="NCBI Taxonomy" id="1664694"/>
    <lineage>
        <taxon>Eukaryota</taxon>
        <taxon>Fungi</taxon>
        <taxon>Dikarya</taxon>
        <taxon>Ascomycota</taxon>
        <taxon>Pezizomycotina</taxon>
        <taxon>Eurotiomycetes</taxon>
        <taxon>Chaetothyriomycetidae</taxon>
        <taxon>Chaetothyriales</taxon>
        <taxon>Cyphellophoraceae</taxon>
        <taxon>Cyphellophora</taxon>
    </lineage>
</organism>
<protein>
    <submittedName>
        <fullName evidence="7">Ankyrin-1</fullName>
    </submittedName>
</protein>
<dbReference type="Pfam" id="PF22939">
    <property type="entry name" value="WHD_GPIID"/>
    <property type="match status" value="1"/>
</dbReference>